<keyword evidence="2 9" id="KW-0032">Aminotransferase</keyword>
<dbReference type="Proteomes" id="UP000306888">
    <property type="component" value="Unassembled WGS sequence"/>
</dbReference>
<dbReference type="Gene3D" id="3.90.1150.10">
    <property type="entry name" value="Aspartate Aminotransferase, domain 1"/>
    <property type="match status" value="1"/>
</dbReference>
<keyword evidence="4 7" id="KW-0663">Pyridoxal phosphate</keyword>
<evidence type="ECO:0000256" key="8">
    <source>
        <dbReference type="RuleBase" id="RU004508"/>
    </source>
</evidence>
<dbReference type="InterPro" id="IPR000653">
    <property type="entry name" value="DegT/StrS_aminotransferase"/>
</dbReference>
<sequence>MIPLCIPEIRGNEWKYIKECLDTNWVSSVGKFVDRFEEEFAKYNEVKSAVVTMNGTAALQLALVALGVGEGDEVIVPSMTFISSVNAIKYVGAIPVFVDVDRETFVMDVNKVEELITEKTKAIMPVHIYGYPVEMDELNGIAKKYNLFVIEDATEALGTLYKGKLAGTLGDVGCFSFNGNKLITTGAGGMLITNNEELGKKAKYLSNQTKTITENGAMYHEEVGYNFRMPNILAAMGVAQLEKVDEYLEVKRRNARLYNDLLKGVKGITLTKEVDYVDNCYWLYSILVEDDFRMSRDELLNVLKEIGIQARPFFLPVHAMKPYSGSKCGDMNVTIDVSNRGINLPSSVSLTEEEVRIICDVIKNK</sequence>
<dbReference type="GO" id="GO:0030170">
    <property type="term" value="F:pyridoxal phosphate binding"/>
    <property type="evidence" value="ECO:0007669"/>
    <property type="project" value="TreeGrafter"/>
</dbReference>
<feature type="modified residue" description="N6-(pyridoxal phosphate)lysine" evidence="7">
    <location>
        <position position="181"/>
    </location>
</feature>
<dbReference type="AlphaFoldDB" id="A0A4S2DJS9"/>
<dbReference type="EMBL" id="SRYR01000003">
    <property type="protein sequence ID" value="TGY42459.1"/>
    <property type="molecule type" value="Genomic_DNA"/>
</dbReference>
<dbReference type="SUPFAM" id="SSF53383">
    <property type="entry name" value="PLP-dependent transferases"/>
    <property type="match status" value="1"/>
</dbReference>
<dbReference type="InterPro" id="IPR015422">
    <property type="entry name" value="PyrdxlP-dep_Trfase_small"/>
</dbReference>
<dbReference type="GO" id="GO:0000271">
    <property type="term" value="P:polysaccharide biosynthetic process"/>
    <property type="evidence" value="ECO:0007669"/>
    <property type="project" value="TreeGrafter"/>
</dbReference>
<evidence type="ECO:0000256" key="1">
    <source>
        <dbReference type="ARBA" id="ARBA00001933"/>
    </source>
</evidence>
<reference evidence="9 10" key="1">
    <citation type="submission" date="2019-04" db="EMBL/GenBank/DDBJ databases">
        <title>Microbes associate with the intestines of laboratory mice.</title>
        <authorList>
            <person name="Navarre W."/>
            <person name="Wong E."/>
            <person name="Huang K."/>
            <person name="Tropini C."/>
            <person name="Ng K."/>
            <person name="Yu B."/>
        </authorList>
    </citation>
    <scope>NUCLEOTIDE SEQUENCE [LARGE SCALE GENOMIC DNA]</scope>
    <source>
        <strain evidence="9 10">NM50_B9-20</strain>
    </source>
</reference>
<dbReference type="Pfam" id="PF01041">
    <property type="entry name" value="DegT_DnrJ_EryC1"/>
    <property type="match status" value="1"/>
</dbReference>
<keyword evidence="10" id="KW-1185">Reference proteome</keyword>
<evidence type="ECO:0000256" key="3">
    <source>
        <dbReference type="ARBA" id="ARBA00022679"/>
    </source>
</evidence>
<comment type="caution">
    <text evidence="9">The sequence shown here is derived from an EMBL/GenBank/DDBJ whole genome shotgun (WGS) entry which is preliminary data.</text>
</comment>
<dbReference type="PANTHER" id="PTHR30244">
    <property type="entry name" value="TRANSAMINASE"/>
    <property type="match status" value="1"/>
</dbReference>
<dbReference type="PANTHER" id="PTHR30244:SF30">
    <property type="entry name" value="BLR5990 PROTEIN"/>
    <property type="match status" value="1"/>
</dbReference>
<dbReference type="RefSeq" id="WP_136006802.1">
    <property type="nucleotide sequence ID" value="NZ_SRYR01000003.1"/>
</dbReference>
<dbReference type="PIRSF" id="PIRSF000390">
    <property type="entry name" value="PLP_StrS"/>
    <property type="match status" value="1"/>
</dbReference>
<dbReference type="Gene3D" id="3.40.640.10">
    <property type="entry name" value="Type I PLP-dependent aspartate aminotransferase-like (Major domain)"/>
    <property type="match status" value="1"/>
</dbReference>
<evidence type="ECO:0000256" key="4">
    <source>
        <dbReference type="ARBA" id="ARBA00022898"/>
    </source>
</evidence>
<name>A0A4S2DJS9_9CLOT</name>
<evidence type="ECO:0000256" key="7">
    <source>
        <dbReference type="PIRSR" id="PIRSR000390-2"/>
    </source>
</evidence>
<feature type="active site" description="Proton acceptor" evidence="6">
    <location>
        <position position="181"/>
    </location>
</feature>
<proteinExistence type="inferred from homology"/>
<comment type="similarity">
    <text evidence="5 8">Belongs to the DegT/DnrJ/EryC1 family.</text>
</comment>
<gene>
    <name evidence="9" type="ORF">E5347_09580</name>
</gene>
<evidence type="ECO:0000256" key="5">
    <source>
        <dbReference type="ARBA" id="ARBA00037999"/>
    </source>
</evidence>
<organism evidence="9 10">
    <name type="scientific">Clostridium sartagoforme</name>
    <dbReference type="NCBI Taxonomy" id="84031"/>
    <lineage>
        <taxon>Bacteria</taxon>
        <taxon>Bacillati</taxon>
        <taxon>Bacillota</taxon>
        <taxon>Clostridia</taxon>
        <taxon>Eubacteriales</taxon>
        <taxon>Clostridiaceae</taxon>
        <taxon>Clostridium</taxon>
    </lineage>
</organism>
<evidence type="ECO:0000256" key="2">
    <source>
        <dbReference type="ARBA" id="ARBA00022576"/>
    </source>
</evidence>
<accession>A0A4S2DJS9</accession>
<evidence type="ECO:0000313" key="10">
    <source>
        <dbReference type="Proteomes" id="UP000306888"/>
    </source>
</evidence>
<dbReference type="CDD" id="cd00616">
    <property type="entry name" value="AHBA_syn"/>
    <property type="match status" value="1"/>
</dbReference>
<dbReference type="OrthoDB" id="9810913at2"/>
<evidence type="ECO:0000313" key="9">
    <source>
        <dbReference type="EMBL" id="TGY42459.1"/>
    </source>
</evidence>
<dbReference type="FunFam" id="3.40.640.10:FF:000090">
    <property type="entry name" value="Pyridoxal phosphate-dependent aminotransferase"/>
    <property type="match status" value="1"/>
</dbReference>
<evidence type="ECO:0000256" key="6">
    <source>
        <dbReference type="PIRSR" id="PIRSR000390-1"/>
    </source>
</evidence>
<dbReference type="InterPro" id="IPR026385">
    <property type="entry name" value="LegC-like"/>
</dbReference>
<dbReference type="InterPro" id="IPR015421">
    <property type="entry name" value="PyrdxlP-dep_Trfase_major"/>
</dbReference>
<comment type="cofactor">
    <cofactor evidence="1">
        <name>pyridoxal 5'-phosphate</name>
        <dbReference type="ChEBI" id="CHEBI:597326"/>
    </cofactor>
</comment>
<protein>
    <submittedName>
        <fullName evidence="9">LegC family aminotransferase</fullName>
    </submittedName>
</protein>
<dbReference type="InterPro" id="IPR015424">
    <property type="entry name" value="PyrdxlP-dep_Trfase"/>
</dbReference>
<dbReference type="NCBIfam" id="TIGR04181">
    <property type="entry name" value="NHT_00031"/>
    <property type="match status" value="1"/>
</dbReference>
<keyword evidence="3 9" id="KW-0808">Transferase</keyword>
<dbReference type="GO" id="GO:0008483">
    <property type="term" value="F:transaminase activity"/>
    <property type="evidence" value="ECO:0007669"/>
    <property type="project" value="UniProtKB-KW"/>
</dbReference>